<accession>A0A2W5YZY4</accession>
<proteinExistence type="predicted"/>
<dbReference type="InterPro" id="IPR004680">
    <property type="entry name" value="Cit_transptr-like_dom"/>
</dbReference>
<feature type="transmembrane region" description="Helical" evidence="8">
    <location>
        <begin position="116"/>
        <end position="135"/>
    </location>
</feature>
<dbReference type="Proteomes" id="UP000248724">
    <property type="component" value="Unassembled WGS sequence"/>
</dbReference>
<comment type="caution">
    <text evidence="10">The sequence shown here is derived from an EMBL/GenBank/DDBJ whole genome shotgun (WGS) entry which is preliminary data.</text>
</comment>
<sequence>MCSDGRTAPSSSSPAFVASRPRRRRSSFIAGPGLPTPHLAGQDWRVRPRTTILAVGAVGAVAAAALAPAALGDAAIHTWPPFVLVTGLLLIGVVANEDGLFLRAAGLLARLPGGSLPLYVVAMLLVAVVTVFLNLDTSVAFLTPVLVHLARRRGAGELRFLYGCVFMSNAASLLLPGSNLTNLLILSTEHVSGSTFLSRMAAPWLAAVAVTIVVVAFAFRSGQSAAVTPDPDAPRSRLLSVLGIGAAVVLILVLADSALPVLGVGVALVAVRLGQRRVDVARVRGQVDVRILVGVFLVAISLGAVARVWSYPGLLMATAGSIETAAIGAAASVLVNNLPAAVLLGSRMPLHARSLLFGLNVGPNLAVTGSLSALLWWQAARSVGARPSARRYSAIGIVLVPLTIAAALAAARLP</sequence>
<feature type="transmembrane region" description="Helical" evidence="8">
    <location>
        <begin position="201"/>
        <end position="219"/>
    </location>
</feature>
<evidence type="ECO:0000256" key="3">
    <source>
        <dbReference type="ARBA" id="ARBA00022475"/>
    </source>
</evidence>
<keyword evidence="4 8" id="KW-0812">Transmembrane</keyword>
<dbReference type="GO" id="GO:0055085">
    <property type="term" value="P:transmembrane transport"/>
    <property type="evidence" value="ECO:0007669"/>
    <property type="project" value="InterPro"/>
</dbReference>
<feature type="region of interest" description="Disordered" evidence="7">
    <location>
        <begin position="1"/>
        <end position="34"/>
    </location>
</feature>
<reference evidence="10 11" key="1">
    <citation type="journal article" date="2017" name="Nature">
        <title>Atmospheric trace gases support primary production in Antarctic desert surface soil.</title>
        <authorList>
            <person name="Ji M."/>
            <person name="Greening C."/>
            <person name="Vanwonterghem I."/>
            <person name="Carere C.R."/>
            <person name="Bay S.K."/>
            <person name="Steen J.A."/>
            <person name="Montgomery K."/>
            <person name="Lines T."/>
            <person name="Beardall J."/>
            <person name="van Dorst J."/>
            <person name="Snape I."/>
            <person name="Stott M.B."/>
            <person name="Hugenholtz P."/>
            <person name="Ferrari B.C."/>
        </authorList>
    </citation>
    <scope>NUCLEOTIDE SEQUENCE [LARGE SCALE GENOMIC DNA]</scope>
    <source>
        <strain evidence="10">RRmetagenome_bin12</strain>
    </source>
</reference>
<keyword evidence="6 8" id="KW-0472">Membrane</keyword>
<evidence type="ECO:0000259" key="9">
    <source>
        <dbReference type="Pfam" id="PF03600"/>
    </source>
</evidence>
<feature type="transmembrane region" description="Helical" evidence="8">
    <location>
        <begin position="160"/>
        <end position="180"/>
    </location>
</feature>
<dbReference type="GO" id="GO:0005886">
    <property type="term" value="C:plasma membrane"/>
    <property type="evidence" value="ECO:0007669"/>
    <property type="project" value="UniProtKB-SubCell"/>
</dbReference>
<protein>
    <recommendedName>
        <fullName evidence="9">Citrate transporter-like domain-containing protein</fullName>
    </recommendedName>
</protein>
<feature type="transmembrane region" description="Helical" evidence="8">
    <location>
        <begin position="52"/>
        <end position="71"/>
    </location>
</feature>
<feature type="transmembrane region" description="Helical" evidence="8">
    <location>
        <begin position="239"/>
        <end position="271"/>
    </location>
</feature>
<feature type="transmembrane region" description="Helical" evidence="8">
    <location>
        <begin position="356"/>
        <end position="379"/>
    </location>
</feature>
<evidence type="ECO:0000313" key="10">
    <source>
        <dbReference type="EMBL" id="PZR77567.1"/>
    </source>
</evidence>
<organism evidence="10 11">
    <name type="scientific">Candidatus Aeolococcus gillhamiae</name>
    <dbReference type="NCBI Taxonomy" id="3127015"/>
    <lineage>
        <taxon>Bacteria</taxon>
        <taxon>Bacillati</taxon>
        <taxon>Candidatus Dormiibacterota</taxon>
        <taxon>Candidatus Dormibacteria</taxon>
        <taxon>Candidatus Aeolococcales</taxon>
        <taxon>Candidatus Aeolococcaceae</taxon>
        <taxon>Candidatus Aeolococcus</taxon>
    </lineage>
</organism>
<feature type="transmembrane region" description="Helical" evidence="8">
    <location>
        <begin position="291"/>
        <end position="310"/>
    </location>
</feature>
<feature type="transmembrane region" description="Helical" evidence="8">
    <location>
        <begin position="77"/>
        <end position="95"/>
    </location>
</feature>
<dbReference type="EMBL" id="QHBU01000293">
    <property type="protein sequence ID" value="PZR77567.1"/>
    <property type="molecule type" value="Genomic_DNA"/>
</dbReference>
<evidence type="ECO:0000256" key="8">
    <source>
        <dbReference type="SAM" id="Phobius"/>
    </source>
</evidence>
<dbReference type="AlphaFoldDB" id="A0A2W5YZY4"/>
<keyword evidence="5 8" id="KW-1133">Transmembrane helix</keyword>
<keyword evidence="3" id="KW-1003">Cell membrane</keyword>
<dbReference type="PANTHER" id="PTHR43302">
    <property type="entry name" value="TRANSPORTER ARSB-RELATED"/>
    <property type="match status" value="1"/>
</dbReference>
<feature type="transmembrane region" description="Helical" evidence="8">
    <location>
        <begin position="322"/>
        <end position="344"/>
    </location>
</feature>
<feature type="domain" description="Citrate transporter-like" evidence="9">
    <location>
        <begin position="48"/>
        <end position="347"/>
    </location>
</feature>
<dbReference type="PANTHER" id="PTHR43302:SF5">
    <property type="entry name" value="TRANSPORTER ARSB-RELATED"/>
    <property type="match status" value="1"/>
</dbReference>
<name>A0A2W5YZY4_9BACT</name>
<evidence type="ECO:0000313" key="11">
    <source>
        <dbReference type="Proteomes" id="UP000248724"/>
    </source>
</evidence>
<evidence type="ECO:0000256" key="1">
    <source>
        <dbReference type="ARBA" id="ARBA00004651"/>
    </source>
</evidence>
<dbReference type="Pfam" id="PF03600">
    <property type="entry name" value="CitMHS"/>
    <property type="match status" value="1"/>
</dbReference>
<gene>
    <name evidence="10" type="ORF">DLM65_15410</name>
</gene>
<evidence type="ECO:0000256" key="2">
    <source>
        <dbReference type="ARBA" id="ARBA00022448"/>
    </source>
</evidence>
<comment type="subcellular location">
    <subcellularLocation>
        <location evidence="1">Cell membrane</location>
        <topology evidence="1">Multi-pass membrane protein</topology>
    </subcellularLocation>
</comment>
<evidence type="ECO:0000256" key="4">
    <source>
        <dbReference type="ARBA" id="ARBA00022692"/>
    </source>
</evidence>
<keyword evidence="2" id="KW-0813">Transport</keyword>
<evidence type="ECO:0000256" key="7">
    <source>
        <dbReference type="SAM" id="MobiDB-lite"/>
    </source>
</evidence>
<feature type="transmembrane region" description="Helical" evidence="8">
    <location>
        <begin position="391"/>
        <end position="411"/>
    </location>
</feature>
<feature type="compositionally biased region" description="Low complexity" evidence="7">
    <location>
        <begin position="8"/>
        <end position="19"/>
    </location>
</feature>
<evidence type="ECO:0000256" key="6">
    <source>
        <dbReference type="ARBA" id="ARBA00023136"/>
    </source>
</evidence>
<evidence type="ECO:0000256" key="5">
    <source>
        <dbReference type="ARBA" id="ARBA00022989"/>
    </source>
</evidence>